<evidence type="ECO:0000313" key="4">
    <source>
        <dbReference type="Proteomes" id="UP000036834"/>
    </source>
</evidence>
<sequence length="83" mass="9300">MAQAIVYSSTNCSFCKQLKTYLTEQNIAFEERNIDEKEEYGQELSRLGVMSVPLTVIGDKQILGFNPNRIKKALAALEETAAQ</sequence>
<gene>
    <name evidence="2" type="primary">nrdH</name>
    <name evidence="3" type="ORF">ADS79_05015</name>
    <name evidence="2" type="ORF">BRE01_20070</name>
</gene>
<name>A0A0K9YX61_9BACL</name>
<dbReference type="Proteomes" id="UP000036834">
    <property type="component" value="Unassembled WGS sequence"/>
</dbReference>
<evidence type="ECO:0000313" key="2">
    <source>
        <dbReference type="EMBL" id="GED68305.1"/>
    </source>
</evidence>
<dbReference type="PANTHER" id="PTHR34386">
    <property type="entry name" value="GLUTAREDOXIN"/>
    <property type="match status" value="1"/>
</dbReference>
<dbReference type="InterPro" id="IPR002109">
    <property type="entry name" value="Glutaredoxin"/>
</dbReference>
<dbReference type="EMBL" id="LGIQ01000005">
    <property type="protein sequence ID" value="KNB73324.1"/>
    <property type="molecule type" value="Genomic_DNA"/>
</dbReference>
<dbReference type="OrthoDB" id="9795531at2"/>
<reference evidence="2 5" key="3">
    <citation type="submission" date="2019-06" db="EMBL/GenBank/DDBJ databases">
        <title>Whole genome shotgun sequence of Brevibacillus reuszeri NBRC 15719.</title>
        <authorList>
            <person name="Hosoyama A."/>
            <person name="Uohara A."/>
            <person name="Ohji S."/>
            <person name="Ichikawa N."/>
        </authorList>
    </citation>
    <scope>NUCLEOTIDE SEQUENCE [LARGE SCALE GENOMIC DNA]</scope>
    <source>
        <strain evidence="2 5">NBRC 15719</strain>
    </source>
</reference>
<keyword evidence="5" id="KW-1185">Reference proteome</keyword>
<dbReference type="GO" id="GO:0009055">
    <property type="term" value="F:electron transfer activity"/>
    <property type="evidence" value="ECO:0007669"/>
    <property type="project" value="TreeGrafter"/>
</dbReference>
<dbReference type="AlphaFoldDB" id="A0A0K9YX61"/>
<dbReference type="EMBL" id="BJON01000008">
    <property type="protein sequence ID" value="GED68305.1"/>
    <property type="molecule type" value="Genomic_DNA"/>
</dbReference>
<comment type="caution">
    <text evidence="3">The sequence shown here is derived from an EMBL/GenBank/DDBJ whole genome shotgun (WGS) entry which is preliminary data.</text>
</comment>
<accession>A0A0K9YX61</accession>
<proteinExistence type="predicted"/>
<dbReference type="PROSITE" id="PS51354">
    <property type="entry name" value="GLUTAREDOXIN_2"/>
    <property type="match status" value="1"/>
</dbReference>
<dbReference type="Pfam" id="PF00462">
    <property type="entry name" value="Glutaredoxin"/>
    <property type="match status" value="1"/>
</dbReference>
<evidence type="ECO:0000313" key="5">
    <source>
        <dbReference type="Proteomes" id="UP000319578"/>
    </source>
</evidence>
<dbReference type="PANTHER" id="PTHR34386:SF1">
    <property type="entry name" value="GLUTAREDOXIN-LIKE PROTEIN NRDH"/>
    <property type="match status" value="1"/>
</dbReference>
<dbReference type="STRING" id="54915.ADS79_05015"/>
<dbReference type="Gene3D" id="3.40.30.10">
    <property type="entry name" value="Glutaredoxin"/>
    <property type="match status" value="1"/>
</dbReference>
<protein>
    <submittedName>
        <fullName evidence="3">Glutaredoxin</fullName>
    </submittedName>
    <submittedName>
        <fullName evidence="2">NrdH-redoxin</fullName>
    </submittedName>
</protein>
<organism evidence="3 4">
    <name type="scientific">Brevibacillus reuszeri</name>
    <dbReference type="NCBI Taxonomy" id="54915"/>
    <lineage>
        <taxon>Bacteria</taxon>
        <taxon>Bacillati</taxon>
        <taxon>Bacillota</taxon>
        <taxon>Bacilli</taxon>
        <taxon>Bacillales</taxon>
        <taxon>Paenibacillaceae</taxon>
        <taxon>Brevibacillus</taxon>
    </lineage>
</organism>
<dbReference type="GO" id="GO:0045454">
    <property type="term" value="P:cell redox homeostasis"/>
    <property type="evidence" value="ECO:0007669"/>
    <property type="project" value="TreeGrafter"/>
</dbReference>
<reference evidence="4" key="1">
    <citation type="submission" date="2015-07" db="EMBL/GenBank/DDBJ databases">
        <title>Genome sequencing project for genomic taxonomy and phylogenomics of Bacillus-like bacteria.</title>
        <authorList>
            <person name="Liu B."/>
            <person name="Wang J."/>
            <person name="Zhu Y."/>
            <person name="Liu G."/>
            <person name="Chen Q."/>
            <person name="Chen Z."/>
            <person name="Lan J."/>
            <person name="Che J."/>
            <person name="Ge C."/>
            <person name="Shi H."/>
            <person name="Pan Z."/>
            <person name="Liu X."/>
        </authorList>
    </citation>
    <scope>NUCLEOTIDE SEQUENCE [LARGE SCALE GENOMIC DNA]</scope>
    <source>
        <strain evidence="4">DSM 9887</strain>
    </source>
</reference>
<dbReference type="InterPro" id="IPR051548">
    <property type="entry name" value="Grx-like_ET"/>
</dbReference>
<reference evidence="3" key="2">
    <citation type="submission" date="2015-07" db="EMBL/GenBank/DDBJ databases">
        <title>MeaNS - Measles Nucleotide Surveillance Program.</title>
        <authorList>
            <person name="Tran T."/>
            <person name="Druce J."/>
        </authorList>
    </citation>
    <scope>NUCLEOTIDE SEQUENCE</scope>
    <source>
        <strain evidence="3">DSM 9887</strain>
    </source>
</reference>
<dbReference type="SUPFAM" id="SSF52833">
    <property type="entry name" value="Thioredoxin-like"/>
    <property type="match status" value="1"/>
</dbReference>
<dbReference type="RefSeq" id="WP_049737321.1">
    <property type="nucleotide sequence ID" value="NZ_BJON01000008.1"/>
</dbReference>
<dbReference type="Proteomes" id="UP000319578">
    <property type="component" value="Unassembled WGS sequence"/>
</dbReference>
<evidence type="ECO:0000313" key="3">
    <source>
        <dbReference type="EMBL" id="KNB73324.1"/>
    </source>
</evidence>
<evidence type="ECO:0000259" key="1">
    <source>
        <dbReference type="Pfam" id="PF00462"/>
    </source>
</evidence>
<feature type="domain" description="Glutaredoxin" evidence="1">
    <location>
        <begin position="5"/>
        <end position="61"/>
    </location>
</feature>
<dbReference type="CDD" id="cd02976">
    <property type="entry name" value="NrdH"/>
    <property type="match status" value="1"/>
</dbReference>
<dbReference type="InterPro" id="IPR036249">
    <property type="entry name" value="Thioredoxin-like_sf"/>
</dbReference>
<dbReference type="PATRIC" id="fig|54915.3.peg.6399"/>